<reference evidence="1 2" key="1">
    <citation type="journal article" date="2018" name="Appl. Environ. Microbiol.">
        <title>Genome rearrangement shapes Prochlorococcus ecological adaptation.</title>
        <authorList>
            <person name="Yan W."/>
            <person name="Wei S."/>
            <person name="Wang Q."/>
            <person name="Xiao X."/>
            <person name="Zeng Q."/>
            <person name="Jiao N."/>
            <person name="Zhang R."/>
        </authorList>
    </citation>
    <scope>NUCLEOTIDE SEQUENCE [LARGE SCALE GENOMIC DNA]</scope>
    <source>
        <strain evidence="1 2">XMU1408</strain>
    </source>
</reference>
<dbReference type="Gene3D" id="3.40.50.150">
    <property type="entry name" value="Vaccinia Virus protein VP39"/>
    <property type="match status" value="1"/>
</dbReference>
<dbReference type="Proteomes" id="UP000247807">
    <property type="component" value="Unassembled WGS sequence"/>
</dbReference>
<dbReference type="AlphaFoldDB" id="A0A318QYP3"/>
<sequence>MGRINEARDYFDEVKNNFDNNLDEIISLNAKLNPHTKLNFFYKYLDDVDIFQCENSNEIMKVNGSAIPLLTNSFINWFETQAWSNYNFLELGSGSSTLYFANFFKSITSYETNEKWYQNLLSEIPNSVNLVKCDSIISALKADNIHSYDVLLIDSAQSRSNVSRYIVEKKFNGLIFFDNSEWYRNSINIIKSLGYVEIPFFGIRPIEDWVACTSVLVKTSDISSFFDSSWKKLPNFCAYKSNNQWDF</sequence>
<organism evidence="1 2">
    <name type="scientific">Prochlorococcus marinus XMU1408</name>
    <dbReference type="NCBI Taxonomy" id="2213228"/>
    <lineage>
        <taxon>Bacteria</taxon>
        <taxon>Bacillati</taxon>
        <taxon>Cyanobacteriota</taxon>
        <taxon>Cyanophyceae</taxon>
        <taxon>Synechococcales</taxon>
        <taxon>Prochlorococcaceae</taxon>
        <taxon>Prochlorococcus</taxon>
    </lineage>
</organism>
<dbReference type="RefSeq" id="WP_158467000.1">
    <property type="nucleotide sequence ID" value="NZ_QJUE01000005.1"/>
</dbReference>
<dbReference type="InterPro" id="IPR029063">
    <property type="entry name" value="SAM-dependent_MTases_sf"/>
</dbReference>
<evidence type="ECO:0000313" key="1">
    <source>
        <dbReference type="EMBL" id="PYE01174.1"/>
    </source>
</evidence>
<name>A0A318QYP3_PROMR</name>
<gene>
    <name evidence="1" type="ORF">DNJ73_07035</name>
</gene>
<dbReference type="OrthoDB" id="5430802at2"/>
<evidence type="ECO:0008006" key="3">
    <source>
        <dbReference type="Google" id="ProtNLM"/>
    </source>
</evidence>
<proteinExistence type="predicted"/>
<dbReference type="EMBL" id="QJUE01000005">
    <property type="protein sequence ID" value="PYE01174.1"/>
    <property type="molecule type" value="Genomic_DNA"/>
</dbReference>
<protein>
    <recommendedName>
        <fullName evidence="3">SAM-dependent methyltransferase</fullName>
    </recommendedName>
</protein>
<comment type="caution">
    <text evidence="1">The sequence shown here is derived from an EMBL/GenBank/DDBJ whole genome shotgun (WGS) entry which is preliminary data.</text>
</comment>
<accession>A0A318QYP3</accession>
<evidence type="ECO:0000313" key="2">
    <source>
        <dbReference type="Proteomes" id="UP000247807"/>
    </source>
</evidence>